<protein>
    <submittedName>
        <fullName evidence="2">Uncharacterized protein</fullName>
    </submittedName>
</protein>
<name>A0A7Y9DVN0_9PSEU</name>
<feature type="compositionally biased region" description="Low complexity" evidence="1">
    <location>
        <begin position="7"/>
        <end position="30"/>
    </location>
</feature>
<sequence length="70" mass="6955">MSPVVIPAGAAARAPATPSSTASTATPRARWACGSTNSSTWRTPAAAARARYACVIAAKSAGSRSTAMFA</sequence>
<proteinExistence type="predicted"/>
<dbReference type="AlphaFoldDB" id="A0A7Y9DVN0"/>
<reference evidence="2 3" key="1">
    <citation type="submission" date="2020-07" db="EMBL/GenBank/DDBJ databases">
        <title>Sequencing the genomes of 1000 actinobacteria strains.</title>
        <authorList>
            <person name="Klenk H.-P."/>
        </authorList>
    </citation>
    <scope>NUCLEOTIDE SEQUENCE [LARGE SCALE GENOMIC DNA]</scope>
    <source>
        <strain evidence="2 3">DSM 45772</strain>
    </source>
</reference>
<dbReference type="EMBL" id="JACCBN010000001">
    <property type="protein sequence ID" value="NYD36350.1"/>
    <property type="molecule type" value="Genomic_DNA"/>
</dbReference>
<dbReference type="Proteomes" id="UP000535890">
    <property type="component" value="Unassembled WGS sequence"/>
</dbReference>
<gene>
    <name evidence="2" type="ORF">BJ983_002452</name>
</gene>
<evidence type="ECO:0000256" key="1">
    <source>
        <dbReference type="SAM" id="MobiDB-lite"/>
    </source>
</evidence>
<evidence type="ECO:0000313" key="3">
    <source>
        <dbReference type="Proteomes" id="UP000535890"/>
    </source>
</evidence>
<feature type="region of interest" description="Disordered" evidence="1">
    <location>
        <begin position="1"/>
        <end position="40"/>
    </location>
</feature>
<accession>A0A7Y9DVN0</accession>
<comment type="caution">
    <text evidence="2">The sequence shown here is derived from an EMBL/GenBank/DDBJ whole genome shotgun (WGS) entry which is preliminary data.</text>
</comment>
<evidence type="ECO:0000313" key="2">
    <source>
        <dbReference type="EMBL" id="NYD36350.1"/>
    </source>
</evidence>
<keyword evidence="3" id="KW-1185">Reference proteome</keyword>
<organism evidence="2 3">
    <name type="scientific">Actinomycetospora corticicola</name>
    <dbReference type="NCBI Taxonomy" id="663602"/>
    <lineage>
        <taxon>Bacteria</taxon>
        <taxon>Bacillati</taxon>
        <taxon>Actinomycetota</taxon>
        <taxon>Actinomycetes</taxon>
        <taxon>Pseudonocardiales</taxon>
        <taxon>Pseudonocardiaceae</taxon>
        <taxon>Actinomycetospora</taxon>
    </lineage>
</organism>